<dbReference type="EMBL" id="GBRH01170074">
    <property type="protein sequence ID" value="JAE27822.1"/>
    <property type="molecule type" value="Transcribed_RNA"/>
</dbReference>
<protein>
    <submittedName>
        <fullName evidence="1">Uncharacterized protein</fullName>
    </submittedName>
</protein>
<sequence length="15" mass="1636">MVWAYPTKTPRGTGA</sequence>
<name>A0A0A9GTE6_ARUDO</name>
<reference evidence="1" key="2">
    <citation type="journal article" date="2015" name="Data Brief">
        <title>Shoot transcriptome of the giant reed, Arundo donax.</title>
        <authorList>
            <person name="Barrero R.A."/>
            <person name="Guerrero F.D."/>
            <person name="Moolhuijzen P."/>
            <person name="Goolsby J.A."/>
            <person name="Tidwell J."/>
            <person name="Bellgard S.E."/>
            <person name="Bellgard M.I."/>
        </authorList>
    </citation>
    <scope>NUCLEOTIDE SEQUENCE</scope>
    <source>
        <tissue evidence="1">Shoot tissue taken approximately 20 cm above the soil surface</tissue>
    </source>
</reference>
<reference evidence="1" key="1">
    <citation type="submission" date="2014-09" db="EMBL/GenBank/DDBJ databases">
        <authorList>
            <person name="Magalhaes I.L.F."/>
            <person name="Oliveira U."/>
            <person name="Santos F.R."/>
            <person name="Vidigal T.H.D.A."/>
            <person name="Brescovit A.D."/>
            <person name="Santos A.J."/>
        </authorList>
    </citation>
    <scope>NUCLEOTIDE SEQUENCE</scope>
    <source>
        <tissue evidence="1">Shoot tissue taken approximately 20 cm above the soil surface</tissue>
    </source>
</reference>
<accession>A0A0A9GTE6</accession>
<organism evidence="1">
    <name type="scientific">Arundo donax</name>
    <name type="common">Giant reed</name>
    <name type="synonym">Donax arundinaceus</name>
    <dbReference type="NCBI Taxonomy" id="35708"/>
    <lineage>
        <taxon>Eukaryota</taxon>
        <taxon>Viridiplantae</taxon>
        <taxon>Streptophyta</taxon>
        <taxon>Embryophyta</taxon>
        <taxon>Tracheophyta</taxon>
        <taxon>Spermatophyta</taxon>
        <taxon>Magnoliopsida</taxon>
        <taxon>Liliopsida</taxon>
        <taxon>Poales</taxon>
        <taxon>Poaceae</taxon>
        <taxon>PACMAD clade</taxon>
        <taxon>Arundinoideae</taxon>
        <taxon>Arundineae</taxon>
        <taxon>Arundo</taxon>
    </lineage>
</organism>
<proteinExistence type="predicted"/>
<evidence type="ECO:0000313" key="1">
    <source>
        <dbReference type="EMBL" id="JAE27822.1"/>
    </source>
</evidence>